<reference evidence="1 2" key="1">
    <citation type="journal article" date="2021" name="Hortic Res">
        <title>High-quality reference genome and annotation aids understanding of berry development for evergreen blueberry (Vaccinium darrowii).</title>
        <authorList>
            <person name="Yu J."/>
            <person name="Hulse-Kemp A.M."/>
            <person name="Babiker E."/>
            <person name="Staton M."/>
        </authorList>
    </citation>
    <scope>NUCLEOTIDE SEQUENCE [LARGE SCALE GENOMIC DNA]</scope>
    <source>
        <strain evidence="2">cv. NJ 8807/NJ 8810</strain>
        <tissue evidence="1">Young leaf</tissue>
    </source>
</reference>
<evidence type="ECO:0000313" key="2">
    <source>
        <dbReference type="Proteomes" id="UP000828048"/>
    </source>
</evidence>
<dbReference type="EMBL" id="CM037154">
    <property type="protein sequence ID" value="KAH7859969.1"/>
    <property type="molecule type" value="Genomic_DNA"/>
</dbReference>
<protein>
    <submittedName>
        <fullName evidence="1">Uncharacterized protein</fullName>
    </submittedName>
</protein>
<name>A0ACB7Z2S4_9ERIC</name>
<organism evidence="1 2">
    <name type="scientific">Vaccinium darrowii</name>
    <dbReference type="NCBI Taxonomy" id="229202"/>
    <lineage>
        <taxon>Eukaryota</taxon>
        <taxon>Viridiplantae</taxon>
        <taxon>Streptophyta</taxon>
        <taxon>Embryophyta</taxon>
        <taxon>Tracheophyta</taxon>
        <taxon>Spermatophyta</taxon>
        <taxon>Magnoliopsida</taxon>
        <taxon>eudicotyledons</taxon>
        <taxon>Gunneridae</taxon>
        <taxon>Pentapetalae</taxon>
        <taxon>asterids</taxon>
        <taxon>Ericales</taxon>
        <taxon>Ericaceae</taxon>
        <taxon>Vaccinioideae</taxon>
        <taxon>Vaccinieae</taxon>
        <taxon>Vaccinium</taxon>
    </lineage>
</organism>
<proteinExistence type="predicted"/>
<dbReference type="Proteomes" id="UP000828048">
    <property type="component" value="Chromosome 4"/>
</dbReference>
<keyword evidence="2" id="KW-1185">Reference proteome</keyword>
<sequence length="127" mass="14044">MNFSPFSPSRTIFRSPSGKRSNIGYERLADESSVNLLKARFEKARSLPAKVLFGSSPKSTLASNCPANAPAAKQAKKVSNVHPLLGLLDARRRKKATANPAFARYMEYMKEGGVWDVNTNTPVMHYK</sequence>
<accession>A0ACB7Z2S4</accession>
<gene>
    <name evidence="1" type="ORF">Vadar_007637</name>
</gene>
<evidence type="ECO:0000313" key="1">
    <source>
        <dbReference type="EMBL" id="KAH7859969.1"/>
    </source>
</evidence>
<comment type="caution">
    <text evidence="1">The sequence shown here is derived from an EMBL/GenBank/DDBJ whole genome shotgun (WGS) entry which is preliminary data.</text>
</comment>